<protein>
    <recommendedName>
        <fullName evidence="5">Adenosine deaminase</fullName>
        <ecNumber evidence="4">3.5.4.4</ecNumber>
    </recommendedName>
</protein>
<sequence length="406" mass="45103">MLLLQPPLKDSPKCRVELHVHLDGAVRHETIWEVMRHKGLQLPGMGSLAELKEALRVQEPSNLHSFLEPVQLYLPALRGDLAVMERISYEFVGDQAMQSVVYCEVRFAPHLLLDPEPVAGMEENGIEGKKTAVTADQILEAVLKGLVRGEEEFGTKARVILCCIRGLEDIAWDVLRLCEEYRDKGVVGIDVAGFEGVPDKLQAANEVYRAVFAAAREKGIHRTVHAGECEGPDSVKEAVEMLGAERIGHGYRVIEDEEVYQMCLREDIHFEVCPHSSYLTGTVKSLTTESKRHPVLRFTEDGASYSINTDDPSLTHSKLRDEYHLLSSWGFNEASLARANFQAALHSFLPLDEKKTLLDQLKVAYGVVEYSIPQNSTTPSPSPSSSSSTPQPLKPSVTFGTWAERA</sequence>
<dbReference type="EC" id="3.5.4.4" evidence="4"/>
<evidence type="ECO:0000256" key="4">
    <source>
        <dbReference type="ARBA" id="ARBA00012784"/>
    </source>
</evidence>
<feature type="region of interest" description="Disordered" evidence="9">
    <location>
        <begin position="372"/>
        <end position="406"/>
    </location>
</feature>
<comment type="subcellular location">
    <subcellularLocation>
        <location evidence="2">Cell membrane</location>
        <topology evidence="2">Peripheral membrane protein</topology>
        <orientation evidence="2">Extracellular side</orientation>
    </subcellularLocation>
</comment>
<dbReference type="Proteomes" id="UP001292094">
    <property type="component" value="Unassembled WGS sequence"/>
</dbReference>
<dbReference type="GO" id="GO:0009897">
    <property type="term" value="C:external side of plasma membrane"/>
    <property type="evidence" value="ECO:0007669"/>
    <property type="project" value="TreeGrafter"/>
</dbReference>
<keyword evidence="7" id="KW-0378">Hydrolase</keyword>
<evidence type="ECO:0000256" key="8">
    <source>
        <dbReference type="ARBA" id="ARBA00022833"/>
    </source>
</evidence>
<dbReference type="GO" id="GO:0043103">
    <property type="term" value="P:hypoxanthine salvage"/>
    <property type="evidence" value="ECO:0007669"/>
    <property type="project" value="TreeGrafter"/>
</dbReference>
<dbReference type="GO" id="GO:0009168">
    <property type="term" value="P:purine ribonucleoside monophosphate biosynthetic process"/>
    <property type="evidence" value="ECO:0007669"/>
    <property type="project" value="InterPro"/>
</dbReference>
<evidence type="ECO:0000256" key="1">
    <source>
        <dbReference type="ARBA" id="ARBA00001947"/>
    </source>
</evidence>
<evidence type="ECO:0000256" key="3">
    <source>
        <dbReference type="ARBA" id="ARBA00006676"/>
    </source>
</evidence>
<evidence type="ECO:0000256" key="2">
    <source>
        <dbReference type="ARBA" id="ARBA00004296"/>
    </source>
</evidence>
<dbReference type="EMBL" id="JAWZYT010001625">
    <property type="protein sequence ID" value="KAK4310572.1"/>
    <property type="molecule type" value="Genomic_DNA"/>
</dbReference>
<dbReference type="Pfam" id="PF00962">
    <property type="entry name" value="A_deaminase"/>
    <property type="match status" value="1"/>
</dbReference>
<dbReference type="InterPro" id="IPR001365">
    <property type="entry name" value="A_deaminase_dom"/>
</dbReference>
<comment type="cofactor">
    <cofactor evidence="1">
        <name>Zn(2+)</name>
        <dbReference type="ChEBI" id="CHEBI:29105"/>
    </cofactor>
</comment>
<dbReference type="GO" id="GO:0046103">
    <property type="term" value="P:inosine biosynthetic process"/>
    <property type="evidence" value="ECO:0007669"/>
    <property type="project" value="TreeGrafter"/>
</dbReference>
<dbReference type="PANTHER" id="PTHR11409:SF43">
    <property type="entry name" value="ADENOSINE DEAMINASE"/>
    <property type="match status" value="1"/>
</dbReference>
<evidence type="ECO:0000256" key="9">
    <source>
        <dbReference type="SAM" id="MobiDB-lite"/>
    </source>
</evidence>
<dbReference type="SUPFAM" id="SSF51556">
    <property type="entry name" value="Metallo-dependent hydrolases"/>
    <property type="match status" value="1"/>
</dbReference>
<dbReference type="PANTHER" id="PTHR11409">
    <property type="entry name" value="ADENOSINE DEAMINASE"/>
    <property type="match status" value="1"/>
</dbReference>
<dbReference type="GO" id="GO:0006154">
    <property type="term" value="P:adenosine catabolic process"/>
    <property type="evidence" value="ECO:0007669"/>
    <property type="project" value="TreeGrafter"/>
</dbReference>
<comment type="similarity">
    <text evidence="3">Belongs to the metallo-dependent hydrolases superfamily. Adenosine and AMP deaminases family.</text>
</comment>
<keyword evidence="8" id="KW-0862">Zinc</keyword>
<dbReference type="AlphaFoldDB" id="A0AAE1PNV7"/>
<proteinExistence type="inferred from homology"/>
<evidence type="ECO:0000313" key="11">
    <source>
        <dbReference type="EMBL" id="KAK4310572.1"/>
    </source>
</evidence>
<dbReference type="NCBIfam" id="TIGR01430">
    <property type="entry name" value="aden_deam"/>
    <property type="match status" value="1"/>
</dbReference>
<dbReference type="GO" id="GO:0005829">
    <property type="term" value="C:cytosol"/>
    <property type="evidence" value="ECO:0007669"/>
    <property type="project" value="TreeGrafter"/>
</dbReference>
<dbReference type="GO" id="GO:0004000">
    <property type="term" value="F:adenosine deaminase activity"/>
    <property type="evidence" value="ECO:0007669"/>
    <property type="project" value="UniProtKB-ARBA"/>
</dbReference>
<dbReference type="InterPro" id="IPR032466">
    <property type="entry name" value="Metal_Hydrolase"/>
</dbReference>
<name>A0AAE1PNV7_9EUCA</name>
<dbReference type="GO" id="GO:0060169">
    <property type="term" value="P:negative regulation of adenosine receptor signaling pathway"/>
    <property type="evidence" value="ECO:0007669"/>
    <property type="project" value="TreeGrafter"/>
</dbReference>
<keyword evidence="12" id="KW-1185">Reference proteome</keyword>
<evidence type="ECO:0000313" key="12">
    <source>
        <dbReference type="Proteomes" id="UP001292094"/>
    </source>
</evidence>
<evidence type="ECO:0000259" key="10">
    <source>
        <dbReference type="Pfam" id="PF00962"/>
    </source>
</evidence>
<reference evidence="11" key="1">
    <citation type="submission" date="2023-11" db="EMBL/GenBank/DDBJ databases">
        <title>Genome assemblies of two species of porcelain crab, Petrolisthes cinctipes and Petrolisthes manimaculis (Anomura: Porcellanidae).</title>
        <authorList>
            <person name="Angst P."/>
        </authorList>
    </citation>
    <scope>NUCLEOTIDE SEQUENCE</scope>
    <source>
        <strain evidence="11">PB745_02</strain>
        <tissue evidence="11">Gill</tissue>
    </source>
</reference>
<dbReference type="PROSITE" id="PS00485">
    <property type="entry name" value="A_DEAMINASE"/>
    <property type="match status" value="1"/>
</dbReference>
<dbReference type="InterPro" id="IPR006330">
    <property type="entry name" value="Ado/ade_deaminase"/>
</dbReference>
<dbReference type="GO" id="GO:0046872">
    <property type="term" value="F:metal ion binding"/>
    <property type="evidence" value="ECO:0007669"/>
    <property type="project" value="UniProtKB-KW"/>
</dbReference>
<feature type="domain" description="Adenosine deaminase" evidence="10">
    <location>
        <begin position="15"/>
        <end position="362"/>
    </location>
</feature>
<organism evidence="11 12">
    <name type="scientific">Petrolisthes manimaculis</name>
    <dbReference type="NCBI Taxonomy" id="1843537"/>
    <lineage>
        <taxon>Eukaryota</taxon>
        <taxon>Metazoa</taxon>
        <taxon>Ecdysozoa</taxon>
        <taxon>Arthropoda</taxon>
        <taxon>Crustacea</taxon>
        <taxon>Multicrustacea</taxon>
        <taxon>Malacostraca</taxon>
        <taxon>Eumalacostraca</taxon>
        <taxon>Eucarida</taxon>
        <taxon>Decapoda</taxon>
        <taxon>Pleocyemata</taxon>
        <taxon>Anomura</taxon>
        <taxon>Galatheoidea</taxon>
        <taxon>Porcellanidae</taxon>
        <taxon>Petrolisthes</taxon>
    </lineage>
</organism>
<evidence type="ECO:0000256" key="7">
    <source>
        <dbReference type="ARBA" id="ARBA00022801"/>
    </source>
</evidence>
<accession>A0AAE1PNV7</accession>
<gene>
    <name evidence="11" type="ORF">Pmani_017874</name>
</gene>
<feature type="compositionally biased region" description="Low complexity" evidence="9">
    <location>
        <begin position="376"/>
        <end position="390"/>
    </location>
</feature>
<dbReference type="InterPro" id="IPR006650">
    <property type="entry name" value="A/AMP_deam_AS"/>
</dbReference>
<dbReference type="Gene3D" id="3.20.20.140">
    <property type="entry name" value="Metal-dependent hydrolases"/>
    <property type="match status" value="1"/>
</dbReference>
<evidence type="ECO:0000256" key="5">
    <source>
        <dbReference type="ARBA" id="ARBA00018099"/>
    </source>
</evidence>
<keyword evidence="6" id="KW-0479">Metal-binding</keyword>
<comment type="caution">
    <text evidence="11">The sequence shown here is derived from an EMBL/GenBank/DDBJ whole genome shotgun (WGS) entry which is preliminary data.</text>
</comment>
<evidence type="ECO:0000256" key="6">
    <source>
        <dbReference type="ARBA" id="ARBA00022723"/>
    </source>
</evidence>